<keyword evidence="4" id="KW-0406">Ion transport</keyword>
<keyword evidence="5" id="KW-1185">Reference proteome</keyword>
<dbReference type="PROSITE" id="PS51201">
    <property type="entry name" value="RCK_N"/>
    <property type="match status" value="1"/>
</dbReference>
<feature type="transmembrane region" description="Helical" evidence="2">
    <location>
        <begin position="51"/>
        <end position="73"/>
    </location>
</feature>
<dbReference type="Gene3D" id="1.10.287.70">
    <property type="match status" value="1"/>
</dbReference>
<dbReference type="EMBL" id="PSYR01000001">
    <property type="protein sequence ID" value="RCN58618.1"/>
    <property type="molecule type" value="Genomic_DNA"/>
</dbReference>
<keyword evidence="2" id="KW-1133">Transmembrane helix</keyword>
<dbReference type="PANTHER" id="PTHR43833:SF11">
    <property type="entry name" value="VOLTAGE-GATED POTASSIUM CHANNEL KCH"/>
    <property type="match status" value="1"/>
</dbReference>
<dbReference type="Proteomes" id="UP000253250">
    <property type="component" value="Unassembled WGS sequence"/>
</dbReference>
<feature type="transmembrane region" description="Helical" evidence="2">
    <location>
        <begin position="230"/>
        <end position="255"/>
    </location>
</feature>
<dbReference type="InterPro" id="IPR036291">
    <property type="entry name" value="NAD(P)-bd_dom_sf"/>
</dbReference>
<dbReference type="GO" id="GO:0005886">
    <property type="term" value="C:plasma membrane"/>
    <property type="evidence" value="ECO:0007669"/>
    <property type="project" value="UniProtKB-SubCell"/>
</dbReference>
<dbReference type="GO" id="GO:0006813">
    <property type="term" value="P:potassium ion transport"/>
    <property type="evidence" value="ECO:0007669"/>
    <property type="project" value="InterPro"/>
</dbReference>
<dbReference type="Gene3D" id="3.40.50.720">
    <property type="entry name" value="NAD(P)-binding Rossmann-like Domain"/>
    <property type="match status" value="1"/>
</dbReference>
<keyword evidence="2" id="KW-0472">Membrane</keyword>
<dbReference type="SUPFAM" id="SSF51735">
    <property type="entry name" value="NAD(P)-binding Rossmann-fold domains"/>
    <property type="match status" value="1"/>
</dbReference>
<evidence type="ECO:0000259" key="3">
    <source>
        <dbReference type="PROSITE" id="PS51201"/>
    </source>
</evidence>
<dbReference type="PANTHER" id="PTHR43833">
    <property type="entry name" value="POTASSIUM CHANNEL PROTEIN 2-RELATED-RELATED"/>
    <property type="match status" value="1"/>
</dbReference>
<keyword evidence="4" id="KW-0407">Ion channel</keyword>
<accession>A0A368HJG7</accession>
<feature type="transmembrane region" description="Helical" evidence="2">
    <location>
        <begin position="116"/>
        <end position="133"/>
    </location>
</feature>
<reference evidence="4 5" key="1">
    <citation type="submission" date="2018-02" db="EMBL/GenBank/DDBJ databases">
        <title>Insights into the biology of acidophilic members of the Acidiferrobacteraceae family derived from comparative genomic analyses.</title>
        <authorList>
            <person name="Issotta F."/>
            <person name="Thyssen C."/>
            <person name="Mena C."/>
            <person name="Moya A."/>
            <person name="Bellenberg S."/>
            <person name="Sproer C."/>
            <person name="Covarrubias P.C."/>
            <person name="Sand W."/>
            <person name="Quatrini R."/>
            <person name="Vera M."/>
        </authorList>
    </citation>
    <scope>NUCLEOTIDE SEQUENCE [LARGE SCALE GENOMIC DNA]</scope>
    <source>
        <strain evidence="5">m-1</strain>
    </source>
</reference>
<keyword evidence="4" id="KW-0813">Transport</keyword>
<dbReference type="InterPro" id="IPR013099">
    <property type="entry name" value="K_chnl_dom"/>
</dbReference>
<sequence length="423" mass="45392">MGQRPVVKRPQRPERQAGTIPVEVLRLAPWARLRQGFEQGRRRFRAWFPHAPVALVVLLLGLMNLGPVLHLVRIGVFATPLTIPRLTAEAWRSAPRIVAGFLLFGAAGGLLWRSRLSWTVALLLVAATLMLAWRSGAGVPQALTVFNGVVLLALLVFQRDFDRSSLAAGTLFAIVSILLLLGYAVFGAFVLGQGFAPPVTTLTSALYFAVVTMSTVGYGDIVPKSADARFFVMSVIILGITVFATSISAVIVPAMTARMQNLMKGGGKRMMRKNHYVIVGATSLARNTCRELLARHLPVTVVVASAADAGAFGDADVLVGDASDADTLRTAGVPDATAVLALRDDDSENAFTVLAVKELNGATRTVAAVNHGKNMARMHHVRPDLVIAPQVMGGELLAMALNNEELDSDTVMRRLFRKGEVDS</sequence>
<feature type="transmembrane region" description="Helical" evidence="2">
    <location>
        <begin position="195"/>
        <end position="218"/>
    </location>
</feature>
<evidence type="ECO:0000313" key="5">
    <source>
        <dbReference type="Proteomes" id="UP000253250"/>
    </source>
</evidence>
<dbReference type="GO" id="GO:0034220">
    <property type="term" value="P:monoatomic ion transmembrane transport"/>
    <property type="evidence" value="ECO:0007669"/>
    <property type="project" value="UniProtKB-KW"/>
</dbReference>
<comment type="caution">
    <text evidence="4">The sequence shown here is derived from an EMBL/GenBank/DDBJ whole genome shotgun (WGS) entry which is preliminary data.</text>
</comment>
<dbReference type="OrthoDB" id="9799090at2"/>
<feature type="transmembrane region" description="Helical" evidence="2">
    <location>
        <begin position="169"/>
        <end position="189"/>
    </location>
</feature>
<dbReference type="NCBIfam" id="NF007828">
    <property type="entry name" value="PRK10537.1"/>
    <property type="match status" value="1"/>
</dbReference>
<protein>
    <submittedName>
        <fullName evidence="4">Voltage-gated potassium channel</fullName>
    </submittedName>
</protein>
<organism evidence="4 5">
    <name type="scientific">Acidiferrobacter thiooxydans</name>
    <dbReference type="NCBI Taxonomy" id="163359"/>
    <lineage>
        <taxon>Bacteria</taxon>
        <taxon>Pseudomonadati</taxon>
        <taxon>Pseudomonadota</taxon>
        <taxon>Gammaproteobacteria</taxon>
        <taxon>Acidiferrobacterales</taxon>
        <taxon>Acidiferrobacteraceae</taxon>
        <taxon>Acidiferrobacter</taxon>
    </lineage>
</organism>
<evidence type="ECO:0000256" key="1">
    <source>
        <dbReference type="ARBA" id="ARBA00004651"/>
    </source>
</evidence>
<evidence type="ECO:0000313" key="4">
    <source>
        <dbReference type="EMBL" id="RCN58618.1"/>
    </source>
</evidence>
<dbReference type="AlphaFoldDB" id="A0A368HJG7"/>
<dbReference type="InterPro" id="IPR050721">
    <property type="entry name" value="Trk_Ktr_HKT_K-transport"/>
</dbReference>
<name>A0A368HJG7_9GAMM</name>
<dbReference type="Pfam" id="PF02254">
    <property type="entry name" value="TrkA_N"/>
    <property type="match status" value="1"/>
</dbReference>
<dbReference type="SUPFAM" id="SSF81324">
    <property type="entry name" value="Voltage-gated potassium channels"/>
    <property type="match status" value="1"/>
</dbReference>
<feature type="transmembrane region" description="Helical" evidence="2">
    <location>
        <begin position="139"/>
        <end position="157"/>
    </location>
</feature>
<keyword evidence="2" id="KW-0812">Transmembrane</keyword>
<evidence type="ECO:0000256" key="2">
    <source>
        <dbReference type="SAM" id="Phobius"/>
    </source>
</evidence>
<dbReference type="Pfam" id="PF07885">
    <property type="entry name" value="Ion_trans_2"/>
    <property type="match status" value="1"/>
</dbReference>
<comment type="subcellular location">
    <subcellularLocation>
        <location evidence="1">Cell membrane</location>
        <topology evidence="1">Multi-pass membrane protein</topology>
    </subcellularLocation>
</comment>
<dbReference type="InterPro" id="IPR003148">
    <property type="entry name" value="RCK_N"/>
</dbReference>
<feature type="transmembrane region" description="Helical" evidence="2">
    <location>
        <begin position="93"/>
        <end position="111"/>
    </location>
</feature>
<proteinExistence type="predicted"/>
<feature type="domain" description="RCK N-terminal" evidence="3">
    <location>
        <begin position="273"/>
        <end position="387"/>
    </location>
</feature>
<gene>
    <name evidence="4" type="ORF">C4900_02210</name>
</gene>